<feature type="compositionally biased region" description="Low complexity" evidence="3">
    <location>
        <begin position="484"/>
        <end position="496"/>
    </location>
</feature>
<dbReference type="Proteomes" id="UP000053789">
    <property type="component" value="Unassembled WGS sequence"/>
</dbReference>
<dbReference type="AlphaFoldDB" id="A0A0D2I4B7"/>
<evidence type="ECO:0000259" key="4">
    <source>
        <dbReference type="Pfam" id="PF12928"/>
    </source>
</evidence>
<feature type="region of interest" description="Disordered" evidence="3">
    <location>
        <begin position="38"/>
        <end position="61"/>
    </location>
</feature>
<reference evidence="5" key="1">
    <citation type="submission" date="2015-01" db="EMBL/GenBank/DDBJ databases">
        <title>The Genome Sequence of Cladophialophora bantiana CBS 173.52.</title>
        <authorList>
            <consortium name="The Broad Institute Genomics Platform"/>
            <person name="Cuomo C."/>
            <person name="de Hoog S."/>
            <person name="Gorbushina A."/>
            <person name="Stielow B."/>
            <person name="Teixiera M."/>
            <person name="Abouelleil A."/>
            <person name="Chapman S.B."/>
            <person name="Priest M."/>
            <person name="Young S.K."/>
            <person name="Wortman J."/>
            <person name="Nusbaum C."/>
            <person name="Birren B."/>
        </authorList>
    </citation>
    <scope>NUCLEOTIDE SEQUENCE [LARGE SCALE GENOMIC DNA]</scope>
    <source>
        <strain evidence="5">CBS 173.52</strain>
    </source>
</reference>
<dbReference type="OrthoDB" id="408683at2759"/>
<feature type="region of interest" description="Disordered" evidence="3">
    <location>
        <begin position="256"/>
        <end position="287"/>
    </location>
</feature>
<feature type="region of interest" description="Disordered" evidence="3">
    <location>
        <begin position="470"/>
        <end position="496"/>
    </location>
</feature>
<evidence type="ECO:0000256" key="2">
    <source>
        <dbReference type="ARBA" id="ARBA00022694"/>
    </source>
</evidence>
<dbReference type="Pfam" id="PF12928">
    <property type="entry name" value="tRNA_int_end_N2"/>
    <property type="match status" value="1"/>
</dbReference>
<dbReference type="VEuPathDB" id="FungiDB:Z519_01669"/>
<name>A0A0D2I4B7_CLAB1</name>
<dbReference type="GO" id="GO:0000379">
    <property type="term" value="P:tRNA-type intron splice site recognition and cleavage"/>
    <property type="evidence" value="ECO:0007669"/>
    <property type="project" value="TreeGrafter"/>
</dbReference>
<dbReference type="GO" id="GO:0000214">
    <property type="term" value="C:tRNA-intron endonuclease complex"/>
    <property type="evidence" value="ECO:0007669"/>
    <property type="project" value="TreeGrafter"/>
</dbReference>
<dbReference type="InterPro" id="IPR024337">
    <property type="entry name" value="tRNA_splic_suSen54"/>
</dbReference>
<evidence type="ECO:0000313" key="6">
    <source>
        <dbReference type="Proteomes" id="UP000053789"/>
    </source>
</evidence>
<proteinExistence type="inferred from homology"/>
<evidence type="ECO:0000256" key="3">
    <source>
        <dbReference type="SAM" id="MobiDB-lite"/>
    </source>
</evidence>
<feature type="region of interest" description="Disordered" evidence="3">
    <location>
        <begin position="1"/>
        <end position="24"/>
    </location>
</feature>
<dbReference type="GeneID" id="27694597"/>
<evidence type="ECO:0000256" key="1">
    <source>
        <dbReference type="ARBA" id="ARBA00005736"/>
    </source>
</evidence>
<keyword evidence="6" id="KW-1185">Reference proteome</keyword>
<feature type="compositionally biased region" description="Basic residues" evidence="3">
    <location>
        <begin position="473"/>
        <end position="483"/>
    </location>
</feature>
<dbReference type="EMBL" id="KN846981">
    <property type="protein sequence ID" value="KIW98085.1"/>
    <property type="molecule type" value="Genomic_DNA"/>
</dbReference>
<dbReference type="PANTHER" id="PTHR21027:SF1">
    <property type="entry name" value="TRNA-SPLICING ENDONUCLEASE SUBUNIT SEN54"/>
    <property type="match status" value="1"/>
</dbReference>
<dbReference type="PANTHER" id="PTHR21027">
    <property type="entry name" value="TRNA-SPLICING ENDONUCLEASE SUBUNIT SEN54"/>
    <property type="match status" value="1"/>
</dbReference>
<feature type="region of interest" description="Disordered" evidence="3">
    <location>
        <begin position="182"/>
        <end position="211"/>
    </location>
</feature>
<feature type="domain" description="tRNA-splicing endonuclease subunit Sen54 N-terminal" evidence="4">
    <location>
        <begin position="72"/>
        <end position="155"/>
    </location>
</feature>
<keyword evidence="2" id="KW-0819">tRNA processing</keyword>
<dbReference type="InterPro" id="IPR024336">
    <property type="entry name" value="tRNA_splic_suSen54_N"/>
</dbReference>
<comment type="similarity">
    <text evidence="1">Belongs to the SEN54 family.</text>
</comment>
<sequence>MADADEDVIPPASASGPDDLEDETQDFRFLSQLTSASKTGQAIIPKRGTKDFEPNPTRSQASALDASRLAMHTALSAVRVQTAKNHVVGQYLPDEDDWRWDGDESAGRNGRCVVVYKFKSPHLKVMGQADRNNWVWLLPEEALFLLERGSLDIRWPDVNNEDNGVLTGKEGKPCNVATAEEDAAAQEPLTVAPENETDTTTTPSVEPSVGELPMSLQGAYASFIGKDGLTLERYTVYAGLKRAGYIVQRAPTWNDTHPSQANGHGCQSVLSRISPSPPSASASGRSQYRGTVATLVNRLVSWLLQPSQDRSCPSLGPLVAPGLYRNYADIFRALALIPYHEPSSTNTTHNSHPLSSPRQQVPEAPFRIHFHVWKPNVSATYKKTSPPPEDYRICVVDARSTPLMPSLSEIGPLLDVQPEDSLSRAQAGRLETRLKYGRRNVLLAVVDMGVVSYLRLSDACFGAEKLYEERTRAGTKGRSRRPHGQGQSRRQGQGRK</sequence>
<evidence type="ECO:0000313" key="5">
    <source>
        <dbReference type="EMBL" id="KIW98085.1"/>
    </source>
</evidence>
<gene>
    <name evidence="5" type="ORF">Z519_01669</name>
</gene>
<protein>
    <recommendedName>
        <fullName evidence="4">tRNA-splicing endonuclease subunit Sen54 N-terminal domain-containing protein</fullName>
    </recommendedName>
</protein>
<dbReference type="RefSeq" id="XP_016624754.1">
    <property type="nucleotide sequence ID" value="XM_016759426.1"/>
</dbReference>
<organism evidence="5 6">
    <name type="scientific">Cladophialophora bantiana (strain ATCC 10958 / CBS 173.52 / CDC B-1940 / NIH 8579)</name>
    <name type="common">Xylohypha bantiana</name>
    <dbReference type="NCBI Taxonomy" id="1442370"/>
    <lineage>
        <taxon>Eukaryota</taxon>
        <taxon>Fungi</taxon>
        <taxon>Dikarya</taxon>
        <taxon>Ascomycota</taxon>
        <taxon>Pezizomycotina</taxon>
        <taxon>Eurotiomycetes</taxon>
        <taxon>Chaetothyriomycetidae</taxon>
        <taxon>Chaetothyriales</taxon>
        <taxon>Herpotrichiellaceae</taxon>
        <taxon>Cladophialophora</taxon>
    </lineage>
</organism>
<accession>A0A0D2I4B7</accession>
<dbReference type="HOGENOM" id="CLU_028449_2_0_1"/>